<dbReference type="PANTHER" id="PTHR44757">
    <property type="entry name" value="DIGUANYLATE CYCLASE DGCP"/>
    <property type="match status" value="1"/>
</dbReference>
<dbReference type="InterPro" id="IPR035919">
    <property type="entry name" value="EAL_sf"/>
</dbReference>
<feature type="domain" description="GGDEF" evidence="10">
    <location>
        <begin position="556"/>
        <end position="689"/>
    </location>
</feature>
<dbReference type="Pfam" id="PF00990">
    <property type="entry name" value="GGDEF"/>
    <property type="match status" value="1"/>
</dbReference>
<dbReference type="SMART" id="SM01049">
    <property type="entry name" value="Cache_2"/>
    <property type="match status" value="2"/>
</dbReference>
<dbReference type="SUPFAM" id="SSF55785">
    <property type="entry name" value="PYP-like sensor domain (PAS domain)"/>
    <property type="match status" value="1"/>
</dbReference>
<dbReference type="Gene3D" id="3.20.20.450">
    <property type="entry name" value="EAL domain"/>
    <property type="match status" value="1"/>
</dbReference>
<dbReference type="InterPro" id="IPR001633">
    <property type="entry name" value="EAL_dom"/>
</dbReference>
<proteinExistence type="predicted"/>
<dbReference type="SUPFAM" id="SSF141868">
    <property type="entry name" value="EAL domain-like"/>
    <property type="match status" value="1"/>
</dbReference>
<gene>
    <name evidence="11" type="ORF">EV678_0342</name>
</gene>
<feature type="transmembrane region" description="Helical" evidence="6">
    <location>
        <begin position="15"/>
        <end position="35"/>
    </location>
</feature>
<dbReference type="CDD" id="cd00130">
    <property type="entry name" value="PAS"/>
    <property type="match status" value="1"/>
</dbReference>
<dbReference type="PROSITE" id="PS50112">
    <property type="entry name" value="PAS"/>
    <property type="match status" value="1"/>
</dbReference>
<sequence length="959" mass="106805">MSLVINEKSLPRLQLIGMLTLVLVFTLGLGIHFTLQHERDFEASLAALEAETLAQQQSLLEAEVDSKRNYLEFVRSRTESVLKTSLKVQVDQALRLAEAIYAQEKGKRPEKEIRRLVVEALRPLRFFDGRGYFFIDDLAGNCVLLPTAPGREGSSLLDNRDDSGHYIMRGLIEAGTRGDGYSRYRWYAPGNEKEMADKIAYVRRFEPFGWLIGAGDYLYQMEADLQREALERLRSVRFAHDGYLAVLHENGNILITPANPGIEGRRLDSLGGSDEQRTIARILDLARQGGGPIRYDWINPATGKLSPKLSVVRPVESWGWVLIAGVYLDDLQEDLARRRSSLESGVRQHISTTALVLAVAAGATLLFSFFFSGWLARLFRQYREDLDSRNAQLLENARELKLAAQVFESGNEGMVITDGDNRIITVNQAFTRITGYRPEEVVGQNPAIFSSGRHDADFYRQMWHQLRDTGAWSGEIWNRRKDGSLYPEWLNISSVRDEGGQASHYIAAFSDITERKAAEAQVRHLAEYDALTNLPNRVLLQDRLGQAIAAARRAGSCLALLFLDLDRFKNINDSLGHTVGDQVLCQVGERLLTAVRASDTVSRLGGDEFVLLLPQLESPAQAASVAEKLLHTLATPLAIDDYELAVTPSIGIAVFPEDGEDGDTLLKNADAAMYVAKESGRNNYQYFTAAMNARVSQRLLLENNLRQALARQELALHYQPQYDLHSGTLVGCEALLRWRQPEQGLIPPDRFIPVAEETGLILPIGQWVLREACRQAQAWQDAGLPPLVVAVNISAVQFRQANLAALVQEALAASGLSPCWLELELTESMLMEDGERHTQTLAQLKAMGIRLALDDFGTGYSSLAYLKRFSLDKLKIDRSFIRDLPQDAEDAAITTAIIGMARDLGLETLAEGVETEQQWSFLAERGCAQMQGFLRARPMPADEITALLGRHRSATPAND</sequence>
<reference evidence="11 12" key="1">
    <citation type="submission" date="2019-02" db="EMBL/GenBank/DDBJ databases">
        <title>Genomic Encyclopedia of Type Strains, Phase IV (KMG-IV): sequencing the most valuable type-strain genomes for metagenomic binning, comparative biology and taxonomic classification.</title>
        <authorList>
            <person name="Goeker M."/>
        </authorList>
    </citation>
    <scope>NUCLEOTIDE SEQUENCE [LARGE SCALE GENOMIC DNA]</scope>
    <source>
        <strain evidence="11 12">DSM 21223</strain>
    </source>
</reference>
<feature type="transmembrane region" description="Helical" evidence="6">
    <location>
        <begin position="354"/>
        <end position="376"/>
    </location>
</feature>
<dbReference type="InterPro" id="IPR004010">
    <property type="entry name" value="Double_Cache_2"/>
</dbReference>
<dbReference type="InterPro" id="IPR033480">
    <property type="entry name" value="sCache_2"/>
</dbReference>
<evidence type="ECO:0000256" key="4">
    <source>
        <dbReference type="ARBA" id="ARBA00022989"/>
    </source>
</evidence>
<dbReference type="InterPro" id="IPR000700">
    <property type="entry name" value="PAS-assoc_C"/>
</dbReference>
<dbReference type="PANTHER" id="PTHR44757:SF2">
    <property type="entry name" value="BIOFILM ARCHITECTURE MAINTENANCE PROTEIN MBAA"/>
    <property type="match status" value="1"/>
</dbReference>
<dbReference type="NCBIfam" id="TIGR00254">
    <property type="entry name" value="GGDEF"/>
    <property type="match status" value="1"/>
</dbReference>
<dbReference type="InterPro" id="IPR000160">
    <property type="entry name" value="GGDEF_dom"/>
</dbReference>
<accession>A0ABY0IPR0</accession>
<dbReference type="InterPro" id="IPR029787">
    <property type="entry name" value="Nucleotide_cyclase"/>
</dbReference>
<feature type="domain" description="PAC" evidence="8">
    <location>
        <begin position="472"/>
        <end position="524"/>
    </location>
</feature>
<comment type="subcellular location">
    <subcellularLocation>
        <location evidence="1">Cell membrane</location>
        <topology evidence="1">Multi-pass membrane protein</topology>
    </subcellularLocation>
</comment>
<dbReference type="InterPro" id="IPR035965">
    <property type="entry name" value="PAS-like_dom_sf"/>
</dbReference>
<evidence type="ECO:0000313" key="11">
    <source>
        <dbReference type="EMBL" id="RZT89552.1"/>
    </source>
</evidence>
<dbReference type="InterPro" id="IPR052155">
    <property type="entry name" value="Biofilm_reg_signaling"/>
</dbReference>
<evidence type="ECO:0000313" key="12">
    <source>
        <dbReference type="Proteomes" id="UP000292136"/>
    </source>
</evidence>
<dbReference type="InterPro" id="IPR043128">
    <property type="entry name" value="Rev_trsase/Diguanyl_cyclase"/>
</dbReference>
<comment type="caution">
    <text evidence="11">The sequence shown here is derived from an EMBL/GenBank/DDBJ whole genome shotgun (WGS) entry which is preliminary data.</text>
</comment>
<evidence type="ECO:0000259" key="8">
    <source>
        <dbReference type="PROSITE" id="PS50113"/>
    </source>
</evidence>
<keyword evidence="12" id="KW-1185">Reference proteome</keyword>
<dbReference type="Pfam" id="PF13426">
    <property type="entry name" value="PAS_9"/>
    <property type="match status" value="1"/>
</dbReference>
<keyword evidence="5 6" id="KW-0472">Membrane</keyword>
<protein>
    <submittedName>
        <fullName evidence="11">PAS domain S-box-containing protein/diguanylate cyclase (GGDEF)-like protein</fullName>
    </submittedName>
</protein>
<dbReference type="Pfam" id="PF00563">
    <property type="entry name" value="EAL"/>
    <property type="match status" value="1"/>
</dbReference>
<keyword evidence="4 6" id="KW-1133">Transmembrane helix</keyword>
<feature type="domain" description="EAL" evidence="9">
    <location>
        <begin position="698"/>
        <end position="952"/>
    </location>
</feature>
<dbReference type="SMART" id="SM00052">
    <property type="entry name" value="EAL"/>
    <property type="match status" value="1"/>
</dbReference>
<dbReference type="Gene3D" id="3.30.450.20">
    <property type="entry name" value="PAS domain"/>
    <property type="match status" value="3"/>
</dbReference>
<evidence type="ECO:0000259" key="9">
    <source>
        <dbReference type="PROSITE" id="PS50883"/>
    </source>
</evidence>
<evidence type="ECO:0000256" key="2">
    <source>
        <dbReference type="ARBA" id="ARBA00022475"/>
    </source>
</evidence>
<dbReference type="CDD" id="cd01949">
    <property type="entry name" value="GGDEF"/>
    <property type="match status" value="1"/>
</dbReference>
<dbReference type="Proteomes" id="UP000292136">
    <property type="component" value="Unassembled WGS sequence"/>
</dbReference>
<dbReference type="PROSITE" id="PS50887">
    <property type="entry name" value="GGDEF"/>
    <property type="match status" value="1"/>
</dbReference>
<evidence type="ECO:0000259" key="7">
    <source>
        <dbReference type="PROSITE" id="PS50112"/>
    </source>
</evidence>
<dbReference type="InterPro" id="IPR000014">
    <property type="entry name" value="PAS"/>
</dbReference>
<dbReference type="Pfam" id="PF08269">
    <property type="entry name" value="dCache_2"/>
    <property type="match status" value="1"/>
</dbReference>
<dbReference type="InterPro" id="IPR001610">
    <property type="entry name" value="PAC"/>
</dbReference>
<organism evidence="11 12">
    <name type="scientific">Azospira oryzae</name>
    <dbReference type="NCBI Taxonomy" id="146939"/>
    <lineage>
        <taxon>Bacteria</taxon>
        <taxon>Pseudomonadati</taxon>
        <taxon>Pseudomonadota</taxon>
        <taxon>Betaproteobacteria</taxon>
        <taxon>Rhodocyclales</taxon>
        <taxon>Rhodocyclaceae</taxon>
        <taxon>Azospira</taxon>
    </lineage>
</organism>
<dbReference type="CDD" id="cd01948">
    <property type="entry name" value="EAL"/>
    <property type="match status" value="1"/>
</dbReference>
<keyword evidence="3 6" id="KW-0812">Transmembrane</keyword>
<dbReference type="CDD" id="cd18774">
    <property type="entry name" value="PDC2_HK_sensor"/>
    <property type="match status" value="1"/>
</dbReference>
<dbReference type="PROSITE" id="PS50883">
    <property type="entry name" value="EAL"/>
    <property type="match status" value="1"/>
</dbReference>
<evidence type="ECO:0000259" key="10">
    <source>
        <dbReference type="PROSITE" id="PS50887"/>
    </source>
</evidence>
<dbReference type="SMART" id="SM00091">
    <property type="entry name" value="PAS"/>
    <property type="match status" value="1"/>
</dbReference>
<dbReference type="EMBL" id="SHKM01000001">
    <property type="protein sequence ID" value="RZT89552.1"/>
    <property type="molecule type" value="Genomic_DNA"/>
</dbReference>
<dbReference type="RefSeq" id="WP_207222144.1">
    <property type="nucleotide sequence ID" value="NZ_SHKM01000001.1"/>
</dbReference>
<keyword evidence="2" id="KW-1003">Cell membrane</keyword>
<evidence type="ECO:0000256" key="1">
    <source>
        <dbReference type="ARBA" id="ARBA00004651"/>
    </source>
</evidence>
<dbReference type="SMART" id="SM00086">
    <property type="entry name" value="PAC"/>
    <property type="match status" value="1"/>
</dbReference>
<dbReference type="SUPFAM" id="SSF55073">
    <property type="entry name" value="Nucleotide cyclase"/>
    <property type="match status" value="1"/>
</dbReference>
<dbReference type="PROSITE" id="PS50113">
    <property type="entry name" value="PAC"/>
    <property type="match status" value="1"/>
</dbReference>
<dbReference type="SMART" id="SM00267">
    <property type="entry name" value="GGDEF"/>
    <property type="match status" value="1"/>
</dbReference>
<evidence type="ECO:0000256" key="5">
    <source>
        <dbReference type="ARBA" id="ARBA00023136"/>
    </source>
</evidence>
<dbReference type="Gene3D" id="3.30.70.270">
    <property type="match status" value="1"/>
</dbReference>
<evidence type="ECO:0000256" key="6">
    <source>
        <dbReference type="SAM" id="Phobius"/>
    </source>
</evidence>
<name>A0ABY0IPR0_9RHOO</name>
<dbReference type="NCBIfam" id="TIGR00229">
    <property type="entry name" value="sensory_box"/>
    <property type="match status" value="1"/>
</dbReference>
<feature type="domain" description="PAS" evidence="7">
    <location>
        <begin position="399"/>
        <end position="445"/>
    </location>
</feature>
<evidence type="ECO:0000256" key="3">
    <source>
        <dbReference type="ARBA" id="ARBA00022692"/>
    </source>
</evidence>